<reference evidence="2 3" key="2">
    <citation type="submission" date="2018-11" db="EMBL/GenBank/DDBJ databases">
        <authorList>
            <consortium name="Pathogen Informatics"/>
        </authorList>
    </citation>
    <scope>NUCLEOTIDE SEQUENCE [LARGE SCALE GENOMIC DNA]</scope>
</reference>
<keyword evidence="1" id="KW-0472">Membrane</keyword>
<dbReference type="EMBL" id="UZAM01013472">
    <property type="protein sequence ID" value="VDP28098.1"/>
    <property type="molecule type" value="Genomic_DNA"/>
</dbReference>
<keyword evidence="3" id="KW-1185">Reference proteome</keyword>
<evidence type="ECO:0000256" key="1">
    <source>
        <dbReference type="SAM" id="Phobius"/>
    </source>
</evidence>
<accession>A0A183J2A9</accession>
<keyword evidence="1" id="KW-1133">Transmembrane helix</keyword>
<proteinExistence type="predicted"/>
<reference evidence="4" key="1">
    <citation type="submission" date="2016-06" db="UniProtKB">
        <authorList>
            <consortium name="WormBaseParasite"/>
        </authorList>
    </citation>
    <scope>IDENTIFICATION</scope>
</reference>
<evidence type="ECO:0000313" key="4">
    <source>
        <dbReference type="WBParaSite" id="SBAD_0001035901-mRNA-1"/>
    </source>
</evidence>
<dbReference type="OrthoDB" id="661148at2759"/>
<sequence length="126" mass="13730">MRSKLSPFLDLVENMCMLSAIAMTLIWLDYYMLNIIWCIITVDENGLLDLTQMLSHATCSDSGIGDGDSGGSRGDPGATAATSHLVRTADEPQVTIAGWQNDCSPQCNEGKRVDTVDKNTHAVFIY</sequence>
<organism evidence="4">
    <name type="scientific">Soboliphyme baturini</name>
    <dbReference type="NCBI Taxonomy" id="241478"/>
    <lineage>
        <taxon>Eukaryota</taxon>
        <taxon>Metazoa</taxon>
        <taxon>Ecdysozoa</taxon>
        <taxon>Nematoda</taxon>
        <taxon>Enoplea</taxon>
        <taxon>Dorylaimia</taxon>
        <taxon>Dioctophymatida</taxon>
        <taxon>Dioctophymatoidea</taxon>
        <taxon>Soboliphymatidae</taxon>
        <taxon>Soboliphyme</taxon>
    </lineage>
</organism>
<feature type="transmembrane region" description="Helical" evidence="1">
    <location>
        <begin position="12"/>
        <end position="33"/>
    </location>
</feature>
<protein>
    <submittedName>
        <fullName evidence="2 4">Uncharacterized protein</fullName>
    </submittedName>
</protein>
<gene>
    <name evidence="2" type="ORF">SBAD_LOCUS10007</name>
</gene>
<evidence type="ECO:0000313" key="3">
    <source>
        <dbReference type="Proteomes" id="UP000270296"/>
    </source>
</evidence>
<dbReference type="AlphaFoldDB" id="A0A183J2A9"/>
<keyword evidence="1" id="KW-0812">Transmembrane</keyword>
<dbReference type="Proteomes" id="UP000270296">
    <property type="component" value="Unassembled WGS sequence"/>
</dbReference>
<dbReference type="WBParaSite" id="SBAD_0001035901-mRNA-1">
    <property type="protein sequence ID" value="SBAD_0001035901-mRNA-1"/>
    <property type="gene ID" value="SBAD_0001035901"/>
</dbReference>
<name>A0A183J2A9_9BILA</name>
<evidence type="ECO:0000313" key="2">
    <source>
        <dbReference type="EMBL" id="VDP28098.1"/>
    </source>
</evidence>